<comment type="subcellular location">
    <subcellularLocation>
        <location evidence="1 4 5">Nucleus</location>
    </subcellularLocation>
</comment>
<comment type="similarity">
    <text evidence="2 5">Belongs to the GRF family.</text>
</comment>
<dbReference type="SMART" id="SM00951">
    <property type="entry name" value="QLQ"/>
    <property type="match status" value="1"/>
</dbReference>
<accession>A0A8X8Y8V6</accession>
<evidence type="ECO:0000256" key="1">
    <source>
        <dbReference type="ARBA" id="ARBA00004123"/>
    </source>
</evidence>
<dbReference type="GO" id="GO:0005634">
    <property type="term" value="C:nucleus"/>
    <property type="evidence" value="ECO:0007669"/>
    <property type="project" value="UniProtKB-SubCell"/>
</dbReference>
<dbReference type="PANTHER" id="PTHR31602:SF46">
    <property type="entry name" value="GROWTH-REGULATING FACTOR 6"/>
    <property type="match status" value="1"/>
</dbReference>
<evidence type="ECO:0000313" key="9">
    <source>
        <dbReference type="EMBL" id="KAG6428565.1"/>
    </source>
</evidence>
<dbReference type="InterPro" id="IPR014977">
    <property type="entry name" value="WRC_dom"/>
</dbReference>
<keyword evidence="5" id="KW-0804">Transcription</keyword>
<feature type="short sequence motif" description="Bipartite nuclear localization signal" evidence="4">
    <location>
        <begin position="113"/>
        <end position="123"/>
    </location>
</feature>
<dbReference type="EMBL" id="PNBA02000004">
    <property type="protein sequence ID" value="KAG6428565.1"/>
    <property type="molecule type" value="Genomic_DNA"/>
</dbReference>
<dbReference type="GO" id="GO:0006351">
    <property type="term" value="P:DNA-templated transcription"/>
    <property type="evidence" value="ECO:0007669"/>
    <property type="project" value="UniProtKB-UniRule"/>
</dbReference>
<comment type="domain">
    <text evidence="5">The QLQ domain and WRC domain may be involved in protein-protein interaction and DNA-binding, respectively.</text>
</comment>
<comment type="caution">
    <text evidence="9">The sequence shown here is derived from an EMBL/GenBank/DDBJ whole genome shotgun (WGS) entry which is preliminary data.</text>
</comment>
<keyword evidence="10" id="KW-1185">Reference proteome</keyword>
<organism evidence="9">
    <name type="scientific">Salvia splendens</name>
    <name type="common">Scarlet sage</name>
    <dbReference type="NCBI Taxonomy" id="180675"/>
    <lineage>
        <taxon>Eukaryota</taxon>
        <taxon>Viridiplantae</taxon>
        <taxon>Streptophyta</taxon>
        <taxon>Embryophyta</taxon>
        <taxon>Tracheophyta</taxon>
        <taxon>Spermatophyta</taxon>
        <taxon>Magnoliopsida</taxon>
        <taxon>eudicotyledons</taxon>
        <taxon>Gunneridae</taxon>
        <taxon>Pentapetalae</taxon>
        <taxon>asterids</taxon>
        <taxon>lamiids</taxon>
        <taxon>Lamiales</taxon>
        <taxon>Lamiaceae</taxon>
        <taxon>Nepetoideae</taxon>
        <taxon>Mentheae</taxon>
        <taxon>Salviinae</taxon>
        <taxon>Salvia</taxon>
        <taxon>Salvia subgen. Calosphace</taxon>
        <taxon>core Calosphace</taxon>
    </lineage>
</organism>
<dbReference type="GO" id="GO:0099402">
    <property type="term" value="P:plant organ development"/>
    <property type="evidence" value="ECO:0007669"/>
    <property type="project" value="UniProtKB-ARBA"/>
</dbReference>
<protein>
    <recommendedName>
        <fullName evidence="5">Growth-regulating factor</fullName>
    </recommendedName>
</protein>
<feature type="short sequence motif" description="Bipartite nuclear localization signal" evidence="4">
    <location>
        <begin position="141"/>
        <end position="148"/>
    </location>
</feature>
<evidence type="ECO:0000256" key="5">
    <source>
        <dbReference type="RuleBase" id="RU367127"/>
    </source>
</evidence>
<dbReference type="PROSITE" id="PS51666">
    <property type="entry name" value="QLQ"/>
    <property type="match status" value="1"/>
</dbReference>
<feature type="compositionally biased region" description="Basic residues" evidence="6">
    <location>
        <begin position="138"/>
        <end position="147"/>
    </location>
</feature>
<feature type="domain" description="QLQ" evidence="7">
    <location>
        <begin position="41"/>
        <end position="76"/>
    </location>
</feature>
<evidence type="ECO:0000256" key="2">
    <source>
        <dbReference type="ARBA" id="ARBA00008122"/>
    </source>
</evidence>
<dbReference type="PANTHER" id="PTHR31602">
    <property type="entry name" value="GROWTH-REGULATING FACTOR 5"/>
    <property type="match status" value="1"/>
</dbReference>
<dbReference type="Pfam" id="PF08880">
    <property type="entry name" value="QLQ"/>
    <property type="match status" value="1"/>
</dbReference>
<dbReference type="AlphaFoldDB" id="A0A8X8Y8V6"/>
<comment type="function">
    <text evidence="5">Transcription activator.</text>
</comment>
<evidence type="ECO:0000259" key="8">
    <source>
        <dbReference type="PROSITE" id="PS51667"/>
    </source>
</evidence>
<evidence type="ECO:0000256" key="4">
    <source>
        <dbReference type="PROSITE-ProRule" id="PRU01002"/>
    </source>
</evidence>
<evidence type="ECO:0000259" key="7">
    <source>
        <dbReference type="PROSITE" id="PS51666"/>
    </source>
</evidence>
<dbReference type="GO" id="GO:0005524">
    <property type="term" value="F:ATP binding"/>
    <property type="evidence" value="ECO:0007669"/>
    <property type="project" value="UniProtKB-UniRule"/>
</dbReference>
<keyword evidence="5" id="KW-0805">Transcription regulation</keyword>
<feature type="domain" description="WRC" evidence="8">
    <location>
        <begin position="108"/>
        <end position="152"/>
    </location>
</feature>
<dbReference type="GO" id="GO:0006355">
    <property type="term" value="P:regulation of DNA-templated transcription"/>
    <property type="evidence" value="ECO:0007669"/>
    <property type="project" value="InterPro"/>
</dbReference>
<dbReference type="Proteomes" id="UP000298416">
    <property type="component" value="Unassembled WGS sequence"/>
</dbReference>
<reference evidence="9" key="2">
    <citation type="submission" date="2020-08" db="EMBL/GenBank/DDBJ databases">
        <title>Plant Genome Project.</title>
        <authorList>
            <person name="Zhang R.-G."/>
        </authorList>
    </citation>
    <scope>NUCLEOTIDE SEQUENCE</scope>
    <source>
        <strain evidence="9">Huo1</strain>
        <tissue evidence="9">Leaf</tissue>
    </source>
</reference>
<feature type="region of interest" description="Disordered" evidence="6">
    <location>
        <begin position="138"/>
        <end position="164"/>
    </location>
</feature>
<keyword evidence="5" id="KW-0010">Activator</keyword>
<evidence type="ECO:0000256" key="6">
    <source>
        <dbReference type="SAM" id="MobiDB-lite"/>
    </source>
</evidence>
<dbReference type="PROSITE" id="PS51667">
    <property type="entry name" value="WRC"/>
    <property type="match status" value="1"/>
</dbReference>
<feature type="compositionally biased region" description="Low complexity" evidence="6">
    <location>
        <begin position="153"/>
        <end position="164"/>
    </location>
</feature>
<evidence type="ECO:0000313" key="10">
    <source>
        <dbReference type="Proteomes" id="UP000298416"/>
    </source>
</evidence>
<dbReference type="InterPro" id="IPR014978">
    <property type="entry name" value="Gln-Leu-Gln_QLQ"/>
</dbReference>
<gene>
    <name evidence="9" type="ORF">SASPL_112817</name>
</gene>
<dbReference type="InterPro" id="IPR031137">
    <property type="entry name" value="GRF"/>
</dbReference>
<reference evidence="9" key="1">
    <citation type="submission" date="2018-01" db="EMBL/GenBank/DDBJ databases">
        <authorList>
            <person name="Mao J.F."/>
        </authorList>
    </citation>
    <scope>NUCLEOTIDE SEQUENCE</scope>
    <source>
        <strain evidence="9">Huo1</strain>
        <tissue evidence="9">Leaf</tissue>
    </source>
</reference>
<keyword evidence="3 4" id="KW-0539">Nucleus</keyword>
<evidence type="ECO:0000256" key="3">
    <source>
        <dbReference type="ARBA" id="ARBA00023242"/>
    </source>
</evidence>
<dbReference type="Pfam" id="PF08879">
    <property type="entry name" value="WRC"/>
    <property type="match status" value="1"/>
</dbReference>
<proteinExistence type="inferred from homology"/>
<sequence length="313" mass="35350">MKKEAGAAIKAPVSADAHRAAAASAVVIIYAQSSSGSTRFPFTASQWQELEHQALVFKYMVSGMPIPPDLLFTIRTSLDSSLSSKFLIHQPQHIGWNSFHMGFGRKIDPEPGRCRRTDGKKWRCSKEAYPDSKYCERHMHRGRNRSRKPVEIPSPTSAAAAASPSLHARNVSASSSWSTTPISYLASTAAESHFLYPHFPSSRPAAESANFFLDSNLHSHPPLKDCRLGIKGESDFFSSETLKHNDTAYHSDKSYRQYEQERYYTSEERPKKVMHHFIDEWAPKDTDTDDKMPTHLSMSVPNSLHDFFVTQKW</sequence>
<name>A0A8X8Y8V6_SALSN</name>